<evidence type="ECO:0008006" key="5">
    <source>
        <dbReference type="Google" id="ProtNLM"/>
    </source>
</evidence>
<evidence type="ECO:0000313" key="3">
    <source>
        <dbReference type="EMBL" id="GGG16988.1"/>
    </source>
</evidence>
<comment type="similarity">
    <text evidence="1">Belongs to the PspA/Vipp/IM30 family.</text>
</comment>
<reference evidence="3" key="2">
    <citation type="submission" date="2020-09" db="EMBL/GenBank/DDBJ databases">
        <authorList>
            <person name="Sun Q."/>
            <person name="Zhou Y."/>
        </authorList>
    </citation>
    <scope>NUCLEOTIDE SEQUENCE</scope>
    <source>
        <strain evidence="3">CGMCC 1.15760</strain>
    </source>
</reference>
<evidence type="ECO:0000256" key="2">
    <source>
        <dbReference type="SAM" id="Coils"/>
    </source>
</evidence>
<reference evidence="3" key="1">
    <citation type="journal article" date="2014" name="Int. J. Syst. Evol. Microbiol.">
        <title>Complete genome sequence of Corynebacterium casei LMG S-19264T (=DSM 44701T), isolated from a smear-ripened cheese.</title>
        <authorList>
            <consortium name="US DOE Joint Genome Institute (JGI-PGF)"/>
            <person name="Walter F."/>
            <person name="Albersmeier A."/>
            <person name="Kalinowski J."/>
            <person name="Ruckert C."/>
        </authorList>
    </citation>
    <scope>NUCLEOTIDE SEQUENCE</scope>
    <source>
        <strain evidence="3">CGMCC 1.15760</strain>
    </source>
</reference>
<dbReference type="PANTHER" id="PTHR31088:SF6">
    <property type="entry name" value="PHAGE SHOCK PROTEIN A"/>
    <property type="match status" value="1"/>
</dbReference>
<sequence>MTNLFQRFFQSVEAEVQYALDKKEQKNPAIMLNKYIKDAEKQVEETSKLLTRQAQLKTKLEQELAAATAMLTKRQQQLVLAEQSGETDLIAFASQEVAIYSNRQQTLQDSIELTASQYFDMERRYEEMKHKIKDMRVRQLQLMGKENVTRANHQMNYVLQEQADGAIQNFEQAERYIDQLTVDVDARQQQSMYEWRLAKLQQSESTVL</sequence>
<dbReference type="InterPro" id="IPR007157">
    <property type="entry name" value="PspA_VIPP1"/>
</dbReference>
<dbReference type="RefSeq" id="WP_188613854.1">
    <property type="nucleotide sequence ID" value="NZ_BMJT01000003.1"/>
</dbReference>
<dbReference type="Proteomes" id="UP000616608">
    <property type="component" value="Unassembled WGS sequence"/>
</dbReference>
<keyword evidence="4" id="KW-1185">Reference proteome</keyword>
<accession>A0A917LEV4</accession>
<gene>
    <name evidence="3" type="ORF">GCM10007425_09180</name>
</gene>
<dbReference type="EMBL" id="BMJT01000003">
    <property type="protein sequence ID" value="GGG16988.1"/>
    <property type="molecule type" value="Genomic_DNA"/>
</dbReference>
<name>A0A917LEV4_9BACI</name>
<keyword evidence="2" id="KW-0175">Coiled coil</keyword>
<feature type="coiled-coil region" evidence="2">
    <location>
        <begin position="36"/>
        <end position="77"/>
    </location>
</feature>
<dbReference type="AlphaFoldDB" id="A0A917LEV4"/>
<evidence type="ECO:0000313" key="4">
    <source>
        <dbReference type="Proteomes" id="UP000616608"/>
    </source>
</evidence>
<dbReference type="Pfam" id="PF04012">
    <property type="entry name" value="PspA_IM30"/>
    <property type="match status" value="1"/>
</dbReference>
<proteinExistence type="inferred from homology"/>
<evidence type="ECO:0000256" key="1">
    <source>
        <dbReference type="ARBA" id="ARBA00043985"/>
    </source>
</evidence>
<protein>
    <recommendedName>
        <fullName evidence="5">PspA/IM30 family protein</fullName>
    </recommendedName>
</protein>
<organism evidence="3 4">
    <name type="scientific">Lysinibacillus alkalisoli</name>
    <dbReference type="NCBI Taxonomy" id="1911548"/>
    <lineage>
        <taxon>Bacteria</taxon>
        <taxon>Bacillati</taxon>
        <taxon>Bacillota</taxon>
        <taxon>Bacilli</taxon>
        <taxon>Bacillales</taxon>
        <taxon>Bacillaceae</taxon>
        <taxon>Lysinibacillus</taxon>
    </lineage>
</organism>
<dbReference type="PANTHER" id="PTHR31088">
    <property type="entry name" value="MEMBRANE-ASSOCIATED PROTEIN VIPP1, CHLOROPLASTIC"/>
    <property type="match status" value="1"/>
</dbReference>
<comment type="caution">
    <text evidence="3">The sequence shown here is derived from an EMBL/GenBank/DDBJ whole genome shotgun (WGS) entry which is preliminary data.</text>
</comment>